<sequence length="572" mass="65961">MLGSHTDVKASCGNTIFGRKVFSELPASLDSLHLFERHDGMVLDRRVVVINTPDLLNPTLLSEEQDLRERFHLFCPEPHALLLVLKSGIFSKQDRNALKLINVIFGAGASEYVIAVFMHEEQEYVSVENYDSEAVKSLLQSSRCPHHHLQKNGDQSQVQKLLESIEKMVEENGGHHFNISDEPRQKDRVYQTSKSGDTCGRPVAVVDTPGLFDTTLSNEDLQQEIMRCIELSTPGPHVFLLVIAVGPFTQEERETLQLIKMTFGQKAEMYTMVLFTRGDNLTDVNIEDFIKEGDPHVQKLINDCGGRFHVFNNKQKDSDQVVNLLNKINKMMWNNNPSFYSDKMFQEAERAFRLMRIMEREEEIKQEMEAIKAKYEFEIKKNQDKLQEEKAKGKVRELFVQRAITMLNQKRENTATADTEELQDQWECVPGMADLDRAIPETARESEKGKKWRGFKLKPGKKHKKKTERTEECKRKETASGEENLEIIRDTVTDQPISGDLPKNSEDERDAEKECLLLYYKEMEECNQKMDEAMRKYKETADMYAALKTIEARNAQNIDSWQKDHGKPCVLQ</sequence>
<dbReference type="Proteomes" id="UP001558613">
    <property type="component" value="Unassembled WGS sequence"/>
</dbReference>
<accession>A0ABR3MXN1</accession>
<evidence type="ECO:0000256" key="3">
    <source>
        <dbReference type="ARBA" id="ARBA00023134"/>
    </source>
</evidence>
<dbReference type="Pfam" id="PF04548">
    <property type="entry name" value="AIG1"/>
    <property type="match status" value="2"/>
</dbReference>
<feature type="region of interest" description="Disordered" evidence="5">
    <location>
        <begin position="457"/>
        <end position="509"/>
    </location>
</feature>
<dbReference type="InterPro" id="IPR045058">
    <property type="entry name" value="GIMA/IAN/Toc"/>
</dbReference>
<evidence type="ECO:0000256" key="5">
    <source>
        <dbReference type="SAM" id="MobiDB-lite"/>
    </source>
</evidence>
<evidence type="ECO:0000256" key="2">
    <source>
        <dbReference type="ARBA" id="ARBA00022741"/>
    </source>
</evidence>
<dbReference type="PANTHER" id="PTHR10903">
    <property type="entry name" value="GTPASE, IMAP FAMILY MEMBER-RELATED"/>
    <property type="match status" value="1"/>
</dbReference>
<dbReference type="Gene3D" id="3.40.50.300">
    <property type="entry name" value="P-loop containing nucleotide triphosphate hydrolases"/>
    <property type="match status" value="2"/>
</dbReference>
<name>A0ABR3MXN1_9TELE</name>
<feature type="compositionally biased region" description="Basic and acidic residues" evidence="5">
    <location>
        <begin position="468"/>
        <end position="479"/>
    </location>
</feature>
<feature type="coiled-coil region" evidence="4">
    <location>
        <begin position="354"/>
        <end position="392"/>
    </location>
</feature>
<keyword evidence="3" id="KW-0342">GTP-binding</keyword>
<dbReference type="PROSITE" id="PS51720">
    <property type="entry name" value="G_AIG1"/>
    <property type="match status" value="1"/>
</dbReference>
<keyword evidence="2" id="KW-0547">Nucleotide-binding</keyword>
<evidence type="ECO:0000313" key="8">
    <source>
        <dbReference type="Proteomes" id="UP001558613"/>
    </source>
</evidence>
<evidence type="ECO:0000313" key="7">
    <source>
        <dbReference type="EMBL" id="KAL1269392.1"/>
    </source>
</evidence>
<evidence type="ECO:0000256" key="4">
    <source>
        <dbReference type="SAM" id="Coils"/>
    </source>
</evidence>
<dbReference type="InterPro" id="IPR027417">
    <property type="entry name" value="P-loop_NTPase"/>
</dbReference>
<reference evidence="7 8" key="1">
    <citation type="submission" date="2023-09" db="EMBL/GenBank/DDBJ databases">
        <authorList>
            <person name="Wang M."/>
        </authorList>
    </citation>
    <scope>NUCLEOTIDE SEQUENCE [LARGE SCALE GENOMIC DNA]</scope>
    <source>
        <strain evidence="7">GT-2023</strain>
        <tissue evidence="7">Liver</tissue>
    </source>
</reference>
<proteinExistence type="inferred from homology"/>
<keyword evidence="8" id="KW-1185">Reference proteome</keyword>
<gene>
    <name evidence="7" type="ORF">QQF64_031681</name>
</gene>
<protein>
    <recommendedName>
        <fullName evidence="6">AIG1-type G domain-containing protein</fullName>
    </recommendedName>
</protein>
<dbReference type="SUPFAM" id="SSF52540">
    <property type="entry name" value="P-loop containing nucleoside triphosphate hydrolases"/>
    <property type="match status" value="1"/>
</dbReference>
<feature type="domain" description="AIG1-type G" evidence="6">
    <location>
        <begin position="155"/>
        <end position="349"/>
    </location>
</feature>
<dbReference type="InterPro" id="IPR006703">
    <property type="entry name" value="G_AIG1"/>
</dbReference>
<dbReference type="PANTHER" id="PTHR10903:SF170">
    <property type="entry name" value="GTPASE IMAP FAMILY MEMBER 7"/>
    <property type="match status" value="1"/>
</dbReference>
<evidence type="ECO:0000259" key="6">
    <source>
        <dbReference type="PROSITE" id="PS51720"/>
    </source>
</evidence>
<dbReference type="EMBL" id="JAYMGO010000008">
    <property type="protein sequence ID" value="KAL1269392.1"/>
    <property type="molecule type" value="Genomic_DNA"/>
</dbReference>
<feature type="coiled-coil region" evidence="4">
    <location>
        <begin position="516"/>
        <end position="543"/>
    </location>
</feature>
<feature type="compositionally biased region" description="Basic residues" evidence="5">
    <location>
        <begin position="457"/>
        <end position="467"/>
    </location>
</feature>
<comment type="caution">
    <text evidence="7">The sequence shown here is derived from an EMBL/GenBank/DDBJ whole genome shotgun (WGS) entry which is preliminary data.</text>
</comment>
<organism evidence="7 8">
    <name type="scientific">Cirrhinus molitorella</name>
    <name type="common">mud carp</name>
    <dbReference type="NCBI Taxonomy" id="172907"/>
    <lineage>
        <taxon>Eukaryota</taxon>
        <taxon>Metazoa</taxon>
        <taxon>Chordata</taxon>
        <taxon>Craniata</taxon>
        <taxon>Vertebrata</taxon>
        <taxon>Euteleostomi</taxon>
        <taxon>Actinopterygii</taxon>
        <taxon>Neopterygii</taxon>
        <taxon>Teleostei</taxon>
        <taxon>Ostariophysi</taxon>
        <taxon>Cypriniformes</taxon>
        <taxon>Cyprinidae</taxon>
        <taxon>Labeoninae</taxon>
        <taxon>Labeonini</taxon>
        <taxon>Cirrhinus</taxon>
    </lineage>
</organism>
<comment type="similarity">
    <text evidence="1">Belongs to the TRAFAC class TrmE-Era-EngA-EngB-Septin-like GTPase superfamily. AIG1/Toc34/Toc159-like paraseptin GTPase family. IAN subfamily.</text>
</comment>
<keyword evidence="4" id="KW-0175">Coiled coil</keyword>
<evidence type="ECO:0000256" key="1">
    <source>
        <dbReference type="ARBA" id="ARBA00008535"/>
    </source>
</evidence>